<dbReference type="SUPFAM" id="SSF51182">
    <property type="entry name" value="RmlC-like cupins"/>
    <property type="match status" value="1"/>
</dbReference>
<evidence type="ECO:0000313" key="3">
    <source>
        <dbReference type="Proteomes" id="UP000194577"/>
    </source>
</evidence>
<proteinExistence type="inferred from homology"/>
<keyword evidence="3" id="KW-1185">Reference proteome</keyword>
<gene>
    <name evidence="2" type="ORF">BW737_013295</name>
</gene>
<dbReference type="PANTHER" id="PTHR21047">
    <property type="entry name" value="DTDP-6-DEOXY-D-GLUCOSE-3,5 EPIMERASE"/>
    <property type="match status" value="1"/>
</dbReference>
<name>A0ABX4M8Z6_9ACTO</name>
<accession>A0ABX4M8Z6</accession>
<comment type="caution">
    <text evidence="2">The sequence shown here is derived from an EMBL/GenBank/DDBJ whole genome shotgun (WGS) entry which is preliminary data.</text>
</comment>
<dbReference type="InterPro" id="IPR014710">
    <property type="entry name" value="RmlC-like_jellyroll"/>
</dbReference>
<dbReference type="Pfam" id="PF00908">
    <property type="entry name" value="dTDP_sugar_isom"/>
    <property type="match status" value="1"/>
</dbReference>
<protein>
    <submittedName>
        <fullName evidence="2">dTDP-4-keto-6-deoxy-D-glucose epimerase</fullName>
    </submittedName>
</protein>
<dbReference type="Gene3D" id="2.60.120.10">
    <property type="entry name" value="Jelly Rolls"/>
    <property type="match status" value="1"/>
</dbReference>
<evidence type="ECO:0000256" key="1">
    <source>
        <dbReference type="ARBA" id="ARBA00010154"/>
    </source>
</evidence>
<dbReference type="RefSeq" id="WP_086615754.1">
    <property type="nucleotide sequence ID" value="NZ_MTPX02000073.1"/>
</dbReference>
<dbReference type="InterPro" id="IPR011051">
    <property type="entry name" value="RmlC_Cupin_sf"/>
</dbReference>
<dbReference type="InterPro" id="IPR000888">
    <property type="entry name" value="RmlC-like"/>
</dbReference>
<dbReference type="EMBL" id="MTPX02000073">
    <property type="protein sequence ID" value="PHP51927.1"/>
    <property type="molecule type" value="Genomic_DNA"/>
</dbReference>
<dbReference type="PANTHER" id="PTHR21047:SF2">
    <property type="entry name" value="THYMIDINE DIPHOSPHO-4-KETO-RHAMNOSE 3,5-EPIMERASE"/>
    <property type="match status" value="1"/>
</dbReference>
<dbReference type="Proteomes" id="UP000194577">
    <property type="component" value="Unassembled WGS sequence"/>
</dbReference>
<organism evidence="2 3">
    <name type="scientific">Actinomyces ruminis</name>
    <dbReference type="NCBI Taxonomy" id="1937003"/>
    <lineage>
        <taxon>Bacteria</taxon>
        <taxon>Bacillati</taxon>
        <taxon>Actinomycetota</taxon>
        <taxon>Actinomycetes</taxon>
        <taxon>Actinomycetales</taxon>
        <taxon>Actinomycetaceae</taxon>
        <taxon>Actinomyces</taxon>
    </lineage>
</organism>
<comment type="similarity">
    <text evidence="1">Belongs to the dTDP-4-dehydrorhamnose 3,5-epimerase family.</text>
</comment>
<sequence length="189" mass="20936">MQPVIHPMRKESTTIDGLTVIRVKRVAEGRGEVREIYRRSEYQDVLPGDVSWAQVNLTYTVKGAVRGLHAEDMRKLVTVAHGEVFGAYVDVRPESATFGNIYHLSIVPGVQVLVPQGVCNGFQAVSDGGAEYLYMFDREWAAGMSGRSLTPLDRDLAIPWPIAIDGDNVEQISRKDATAPTFEQFSLNL</sequence>
<evidence type="ECO:0000313" key="2">
    <source>
        <dbReference type="EMBL" id="PHP51927.1"/>
    </source>
</evidence>
<reference evidence="2 3" key="1">
    <citation type="submission" date="2017-10" db="EMBL/GenBank/DDBJ databases">
        <title>Draft genome sequence of cellulolytic Actinomyces sp CtC72 isolated from cattle rumen fluid.</title>
        <authorList>
            <person name="Joshi A.J."/>
            <person name="Vasudevan G."/>
            <person name="Lanjekar V.B."/>
            <person name="Hivarkar S."/>
            <person name="Engineer A."/>
            <person name="Pore S.D."/>
            <person name="Dhakephalkar P.K."/>
            <person name="Dagar S."/>
        </authorList>
    </citation>
    <scope>NUCLEOTIDE SEQUENCE [LARGE SCALE GENOMIC DNA]</scope>
    <source>
        <strain evidence="3">CtC72</strain>
    </source>
</reference>